<feature type="chain" id="PRO_5047462980" evidence="1">
    <location>
        <begin position="25"/>
        <end position="270"/>
    </location>
</feature>
<accession>A0ABW5DUX7</accession>
<comment type="caution">
    <text evidence="2">The sequence shown here is derived from an EMBL/GenBank/DDBJ whole genome shotgun (WGS) entry which is preliminary data.</text>
</comment>
<proteinExistence type="predicted"/>
<reference evidence="3" key="1">
    <citation type="journal article" date="2019" name="Int. J. Syst. Evol. Microbiol.">
        <title>The Global Catalogue of Microorganisms (GCM) 10K type strain sequencing project: providing services to taxonomists for standard genome sequencing and annotation.</title>
        <authorList>
            <consortium name="The Broad Institute Genomics Platform"/>
            <consortium name="The Broad Institute Genome Sequencing Center for Infectious Disease"/>
            <person name="Wu L."/>
            <person name="Ma J."/>
        </authorList>
    </citation>
    <scope>NUCLEOTIDE SEQUENCE [LARGE SCALE GENOMIC DNA]</scope>
    <source>
        <strain evidence="3">CGMCC 1.19062</strain>
    </source>
</reference>
<dbReference type="Proteomes" id="UP001597295">
    <property type="component" value="Unassembled WGS sequence"/>
</dbReference>
<evidence type="ECO:0000313" key="3">
    <source>
        <dbReference type="Proteomes" id="UP001597295"/>
    </source>
</evidence>
<evidence type="ECO:0000313" key="2">
    <source>
        <dbReference type="EMBL" id="MFD2264942.1"/>
    </source>
</evidence>
<dbReference type="EMBL" id="JBHUIP010000014">
    <property type="protein sequence ID" value="MFD2264942.1"/>
    <property type="molecule type" value="Genomic_DNA"/>
</dbReference>
<keyword evidence="3" id="KW-1185">Reference proteome</keyword>
<feature type="signal peptide" evidence="1">
    <location>
        <begin position="1"/>
        <end position="24"/>
    </location>
</feature>
<protein>
    <submittedName>
        <fullName evidence="2">Cell envelope integrity EipB family protein</fullName>
    </submittedName>
</protein>
<dbReference type="RefSeq" id="WP_379878093.1">
    <property type="nucleotide sequence ID" value="NZ_JBHUIP010000014.1"/>
</dbReference>
<dbReference type="Pfam" id="PF08904">
    <property type="entry name" value="EipB_like"/>
    <property type="match status" value="1"/>
</dbReference>
<evidence type="ECO:0000256" key="1">
    <source>
        <dbReference type="SAM" id="SignalP"/>
    </source>
</evidence>
<gene>
    <name evidence="2" type="ORF">ACFSM5_18695</name>
</gene>
<organism evidence="2 3">
    <name type="scientific">Lacibacterium aquatile</name>
    <dbReference type="NCBI Taxonomy" id="1168082"/>
    <lineage>
        <taxon>Bacteria</taxon>
        <taxon>Pseudomonadati</taxon>
        <taxon>Pseudomonadota</taxon>
        <taxon>Alphaproteobacteria</taxon>
        <taxon>Rhodospirillales</taxon>
        <taxon>Rhodospirillaceae</taxon>
    </lineage>
</organism>
<keyword evidence="1" id="KW-0732">Signal</keyword>
<dbReference type="InterPro" id="IPR015000">
    <property type="entry name" value="EipB-like"/>
</dbReference>
<sequence>MYQAFKKTVSLGLATCFLAGTALAGPADIRPHRAIYTLKLDKAKSASGVVGASGQMFFEWADACDGWVIEQRYRLKMAYNEADELNLNISFVTWESKDGSRYRFTVKKWNDGELTEELAGTARTRAGKSGEATFTQPERSKFDLPRNTLFPSAHTIAVLEAAKAGQNFFAKPVFDGGLMEGASDVTAGIGAVHAGDAAATDPLLRARWWPVRIAFFNASDAGEPGEGTPTYELGMTLLENGIARGMTLDYGDYSVKATLDKLEALPRQKC</sequence>
<name>A0ABW5DUX7_9PROT</name>